<dbReference type="Gene3D" id="1.10.443.10">
    <property type="entry name" value="Intergrase catalytic core"/>
    <property type="match status" value="1"/>
</dbReference>
<protein>
    <submittedName>
        <fullName evidence="4">Site-specific integrase</fullName>
    </submittedName>
</protein>
<dbReference type="PANTHER" id="PTHR34605">
    <property type="entry name" value="PHAGE_INTEGRASE DOMAIN-CONTAINING PROTEIN"/>
    <property type="match status" value="1"/>
</dbReference>
<dbReference type="Gene3D" id="1.10.150.130">
    <property type="match status" value="1"/>
</dbReference>
<evidence type="ECO:0000256" key="2">
    <source>
        <dbReference type="ARBA" id="ARBA00023172"/>
    </source>
</evidence>
<organism evidence="4 5">
    <name type="scientific">Pseudomonas typographi</name>
    <dbReference type="NCBI Taxonomy" id="2715964"/>
    <lineage>
        <taxon>Bacteria</taxon>
        <taxon>Pseudomonadati</taxon>
        <taxon>Pseudomonadota</taxon>
        <taxon>Gammaproteobacteria</taxon>
        <taxon>Pseudomonadales</taxon>
        <taxon>Pseudomonadaceae</taxon>
        <taxon>Pseudomonas</taxon>
    </lineage>
</organism>
<dbReference type="InterPro" id="IPR002104">
    <property type="entry name" value="Integrase_catalytic"/>
</dbReference>
<feature type="domain" description="Tyr recombinase" evidence="3">
    <location>
        <begin position="114"/>
        <end position="310"/>
    </location>
</feature>
<dbReference type="Proteomes" id="UP000805841">
    <property type="component" value="Unassembled WGS sequence"/>
</dbReference>
<dbReference type="InterPro" id="IPR052925">
    <property type="entry name" value="Phage_Integrase-like_Recomb"/>
</dbReference>
<dbReference type="PANTHER" id="PTHR34605:SF4">
    <property type="entry name" value="DNA ADENINE METHYLTRANSFERASE"/>
    <property type="match status" value="1"/>
</dbReference>
<evidence type="ECO:0000259" key="3">
    <source>
        <dbReference type="PROSITE" id="PS51898"/>
    </source>
</evidence>
<gene>
    <name evidence="4" type="ORF">HAQ05_03460</name>
</gene>
<dbReference type="EMBL" id="JAAOCA010000003">
    <property type="protein sequence ID" value="MBD1597773.1"/>
    <property type="molecule type" value="Genomic_DNA"/>
</dbReference>
<dbReference type="InterPro" id="IPR010998">
    <property type="entry name" value="Integrase_recombinase_N"/>
</dbReference>
<reference evidence="4 5" key="1">
    <citation type="journal article" date="2020" name="Insects">
        <title>Bacteria Belonging to Pseudomonas typographi sp. nov. from the Bark Beetle Ips typographus Have Genomic Potential to Aid in the Host Ecology.</title>
        <authorList>
            <person name="Peral-Aranega E."/>
            <person name="Saati-Santamaria Z."/>
            <person name="Kolarik M."/>
            <person name="Rivas R."/>
            <person name="Garcia-Fraile P."/>
        </authorList>
    </citation>
    <scope>NUCLEOTIDE SEQUENCE [LARGE SCALE GENOMIC DNA]</scope>
    <source>
        <strain evidence="4 5">CA3A</strain>
    </source>
</reference>
<comment type="caution">
    <text evidence="4">The sequence shown here is derived from an EMBL/GenBank/DDBJ whole genome shotgun (WGS) entry which is preliminary data.</text>
</comment>
<accession>A0ABR7YX64</accession>
<dbReference type="SUPFAM" id="SSF56349">
    <property type="entry name" value="DNA breaking-rejoining enzymes"/>
    <property type="match status" value="1"/>
</dbReference>
<keyword evidence="2" id="KW-0233">DNA recombination</keyword>
<sequence>MQDPSAVERYRAAGRRANTQRSYQAAVDHYEQHWGGFLPATGDTVAAYLAAYGAALSINTLRSRLAGLAHWHAAQGFPDPTKAPIVKEVLRGIRASHPQPIKQAQPLQLAALQRCVRWLHGQIEQARSGGDVRRLPRLYRDQALLLLGFWRAFRSDELCRLQVQWNVVQRGQGMKLFLPTTKNDRQNLGTHFHVPSLQSLCPVQAYEAWIAHAGLAHGPVFRRIDRWGRVGEQALHPYSVGGLLRRLLCEAGVAEQGISSHSLRRGFAGWAASNGWDQKSLMSYVGWRDPVSALRYLDANSGLTDGRLWRLPTAQAPA</sequence>
<evidence type="ECO:0000313" key="4">
    <source>
        <dbReference type="EMBL" id="MBD1597773.1"/>
    </source>
</evidence>
<proteinExistence type="predicted"/>
<dbReference type="InterPro" id="IPR013762">
    <property type="entry name" value="Integrase-like_cat_sf"/>
</dbReference>
<name>A0ABR7YX64_9PSED</name>
<keyword evidence="5" id="KW-1185">Reference proteome</keyword>
<keyword evidence="1" id="KW-0238">DNA-binding</keyword>
<dbReference type="Pfam" id="PF00589">
    <property type="entry name" value="Phage_integrase"/>
    <property type="match status" value="1"/>
</dbReference>
<dbReference type="PROSITE" id="PS51898">
    <property type="entry name" value="TYR_RECOMBINASE"/>
    <property type="match status" value="1"/>
</dbReference>
<dbReference type="RefSeq" id="WP_190417394.1">
    <property type="nucleotide sequence ID" value="NZ_JAAOCA010000003.1"/>
</dbReference>
<evidence type="ECO:0000313" key="5">
    <source>
        <dbReference type="Proteomes" id="UP000805841"/>
    </source>
</evidence>
<dbReference type="CDD" id="cd00799">
    <property type="entry name" value="INT_Cre_C"/>
    <property type="match status" value="1"/>
</dbReference>
<dbReference type="SUPFAM" id="SSF47823">
    <property type="entry name" value="lambda integrase-like, N-terminal domain"/>
    <property type="match status" value="1"/>
</dbReference>
<evidence type="ECO:0000256" key="1">
    <source>
        <dbReference type="ARBA" id="ARBA00023125"/>
    </source>
</evidence>
<dbReference type="InterPro" id="IPR011010">
    <property type="entry name" value="DNA_brk_join_enz"/>
</dbReference>